<keyword evidence="3" id="KW-1185">Reference proteome</keyword>
<dbReference type="EMBL" id="LOHG01000001">
    <property type="protein sequence ID" value="MCI8208158.1"/>
    <property type="molecule type" value="Genomic_DNA"/>
</dbReference>
<name>A0ABS9ZEA7_9PSED</name>
<evidence type="ECO:0000313" key="2">
    <source>
        <dbReference type="EMBL" id="MCI8208158.1"/>
    </source>
</evidence>
<feature type="domain" description="DUF1828" evidence="1">
    <location>
        <begin position="51"/>
        <end position="140"/>
    </location>
</feature>
<sequence length="273" mass="30141">MDDIELIRLRKSYAGELSFEGKECNWLMNNLGFECRSVQGRHHGSVLEVDTSFSFSDGEPVAFYVIEHGNALVLSDNGDTLAHLMGVGLAVGDKRRWASIRNRLELFGMGISDDGEIKASGPKDDASRLIARYLEGILSVINYERESLCAPVDTNTFVDEVAMLLRQWKPNAKLTLNPKVRGLSQRDHHFDFQLDNLLVDAINPNANATGSVMRKAGDVLSSPYSSGQDLLVIIDDRIDRALAATECGIVSSLVKAVLFTDLEKRGFSPESQH</sequence>
<proteinExistence type="predicted"/>
<gene>
    <name evidence="2" type="ORF">AUC61_01300</name>
</gene>
<dbReference type="Proteomes" id="UP001320513">
    <property type="component" value="Unassembled WGS sequence"/>
</dbReference>
<dbReference type="InterPro" id="IPR014960">
    <property type="entry name" value="DUF1828"/>
</dbReference>
<evidence type="ECO:0000259" key="1">
    <source>
        <dbReference type="Pfam" id="PF08861"/>
    </source>
</evidence>
<organism evidence="2 3">
    <name type="scientific">Pseudomonas maioricensis</name>
    <dbReference type="NCBI Taxonomy" id="1766623"/>
    <lineage>
        <taxon>Bacteria</taxon>
        <taxon>Pseudomonadati</taxon>
        <taxon>Pseudomonadota</taxon>
        <taxon>Gammaproteobacteria</taxon>
        <taxon>Pseudomonadales</taxon>
        <taxon>Pseudomonadaceae</taxon>
        <taxon>Pseudomonas</taxon>
    </lineage>
</organism>
<protein>
    <recommendedName>
        <fullName evidence="1">DUF1828 domain-containing protein</fullName>
    </recommendedName>
</protein>
<dbReference type="RefSeq" id="WP_243244122.1">
    <property type="nucleotide sequence ID" value="NZ_LOHG01000001.1"/>
</dbReference>
<reference evidence="2 3" key="1">
    <citation type="submission" date="2015-12" db="EMBL/GenBank/DDBJ databases">
        <title>Phylogenomics in the description of a new species in the Pseudomonas syringae group.</title>
        <authorList>
            <person name="Busquets A."/>
            <person name="Gomila M."/>
            <person name="Beiki F."/>
            <person name="Rahimian H."/>
            <person name="Mulet M."/>
            <person name="Sanchez D."/>
            <person name="Garcia-Valdes E."/>
            <person name="Lalucat J."/>
        </authorList>
    </citation>
    <scope>NUCLEOTIDE SEQUENCE [LARGE SCALE GENOMIC DNA]</scope>
    <source>
        <strain evidence="2 3">S25</strain>
    </source>
</reference>
<comment type="caution">
    <text evidence="2">The sequence shown here is derived from an EMBL/GenBank/DDBJ whole genome shotgun (WGS) entry which is preliminary data.</text>
</comment>
<evidence type="ECO:0000313" key="3">
    <source>
        <dbReference type="Proteomes" id="UP001320513"/>
    </source>
</evidence>
<accession>A0ABS9ZEA7</accession>
<dbReference type="Pfam" id="PF08861">
    <property type="entry name" value="DUF1828"/>
    <property type="match status" value="1"/>
</dbReference>